<protein>
    <recommendedName>
        <fullName evidence="4">TOG domain-containing protein</fullName>
    </recommendedName>
</protein>
<accession>A0ABP0W2H9</accession>
<feature type="repeat" description="HEAT" evidence="3">
    <location>
        <begin position="2436"/>
        <end position="2474"/>
    </location>
</feature>
<dbReference type="Pfam" id="PF24987">
    <property type="entry name" value="HEAT_EF3_N"/>
    <property type="match status" value="2"/>
</dbReference>
<proteinExistence type="inferred from homology"/>
<name>A0ABP0W2H9_9BRYO</name>
<feature type="domain" description="TOG" evidence="4">
    <location>
        <begin position="1372"/>
        <end position="1603"/>
    </location>
</feature>
<dbReference type="InterPro" id="IPR011989">
    <property type="entry name" value="ARM-like"/>
</dbReference>
<dbReference type="PANTHER" id="PTHR23346:SF7">
    <property type="entry name" value="STALLED RIBOSOME SENSOR GCN1"/>
    <property type="match status" value="1"/>
</dbReference>
<dbReference type="SMART" id="SM01349">
    <property type="entry name" value="TOG"/>
    <property type="match status" value="4"/>
</dbReference>
<feature type="repeat" description="HEAT" evidence="3">
    <location>
        <begin position="1664"/>
        <end position="1702"/>
    </location>
</feature>
<dbReference type="SUPFAM" id="SSF48371">
    <property type="entry name" value="ARM repeat"/>
    <property type="match status" value="4"/>
</dbReference>
<evidence type="ECO:0000256" key="3">
    <source>
        <dbReference type="PROSITE-ProRule" id="PRU00103"/>
    </source>
</evidence>
<feature type="domain" description="TOG" evidence="4">
    <location>
        <begin position="2038"/>
        <end position="2253"/>
    </location>
</feature>
<dbReference type="Pfam" id="PF24984">
    <property type="entry name" value="HEAT_EF3_GNC1"/>
    <property type="match status" value="1"/>
</dbReference>
<evidence type="ECO:0000256" key="1">
    <source>
        <dbReference type="ARBA" id="ARBA00007366"/>
    </source>
</evidence>
<feature type="repeat" description="HEAT" evidence="3">
    <location>
        <begin position="2561"/>
        <end position="2597"/>
    </location>
</feature>
<dbReference type="InterPro" id="IPR034085">
    <property type="entry name" value="TOG"/>
</dbReference>
<dbReference type="Gene3D" id="1.25.10.10">
    <property type="entry name" value="Leucine-rich Repeat Variant"/>
    <property type="match status" value="8"/>
</dbReference>
<dbReference type="Pfam" id="PF13513">
    <property type="entry name" value="HEAT_EZ"/>
    <property type="match status" value="1"/>
</dbReference>
<dbReference type="PROSITE" id="PS50077">
    <property type="entry name" value="HEAT_REPEAT"/>
    <property type="match status" value="5"/>
</dbReference>
<feature type="domain" description="TOG" evidence="4">
    <location>
        <begin position="1689"/>
        <end position="1947"/>
    </location>
</feature>
<keyword evidence="6" id="KW-1185">Reference proteome</keyword>
<evidence type="ECO:0000313" key="6">
    <source>
        <dbReference type="Proteomes" id="UP001497444"/>
    </source>
</evidence>
<dbReference type="InterPro" id="IPR021133">
    <property type="entry name" value="HEAT_type_2"/>
</dbReference>
<dbReference type="Proteomes" id="UP001497444">
    <property type="component" value="Chromosome 13"/>
</dbReference>
<dbReference type="InterPro" id="IPR056810">
    <property type="entry name" value="GNC1-like_N"/>
</dbReference>
<evidence type="ECO:0000256" key="2">
    <source>
        <dbReference type="ARBA" id="ARBA00022737"/>
    </source>
</evidence>
<dbReference type="EMBL" id="OZ020108">
    <property type="protein sequence ID" value="CAK9260672.1"/>
    <property type="molecule type" value="Genomic_DNA"/>
</dbReference>
<dbReference type="Pfam" id="PF25786">
    <property type="entry name" value="HEAT_GCN1_C"/>
    <property type="match status" value="1"/>
</dbReference>
<evidence type="ECO:0000313" key="5">
    <source>
        <dbReference type="EMBL" id="CAK9260672.1"/>
    </source>
</evidence>
<feature type="domain" description="TOG" evidence="4">
    <location>
        <begin position="2269"/>
        <end position="2494"/>
    </location>
</feature>
<feature type="repeat" description="HEAT" evidence="3">
    <location>
        <begin position="2010"/>
        <end position="2047"/>
    </location>
</feature>
<comment type="similarity">
    <text evidence="1">Belongs to the GCN1 family.</text>
</comment>
<organism evidence="5 6">
    <name type="scientific">Sphagnum jensenii</name>
    <dbReference type="NCBI Taxonomy" id="128206"/>
    <lineage>
        <taxon>Eukaryota</taxon>
        <taxon>Viridiplantae</taxon>
        <taxon>Streptophyta</taxon>
        <taxon>Embryophyta</taxon>
        <taxon>Bryophyta</taxon>
        <taxon>Sphagnophytina</taxon>
        <taxon>Sphagnopsida</taxon>
        <taxon>Sphagnales</taxon>
        <taxon>Sphagnaceae</taxon>
        <taxon>Sphagnum</taxon>
    </lineage>
</organism>
<reference evidence="5" key="1">
    <citation type="submission" date="2024-02" db="EMBL/GenBank/DDBJ databases">
        <authorList>
            <consortium name="ELIXIR-Norway"/>
            <consortium name="Elixir Norway"/>
        </authorList>
    </citation>
    <scope>NUCLEOTIDE SEQUENCE</scope>
</reference>
<dbReference type="InterPro" id="IPR057546">
    <property type="entry name" value="HEAT_GCN1"/>
</dbReference>
<dbReference type="Pfam" id="PF23271">
    <property type="entry name" value="HEAT_GCN1"/>
    <property type="match status" value="2"/>
</dbReference>
<feature type="repeat" description="HEAT" evidence="3">
    <location>
        <begin position="1544"/>
        <end position="1581"/>
    </location>
</feature>
<dbReference type="InterPro" id="IPR016024">
    <property type="entry name" value="ARM-type_fold"/>
</dbReference>
<dbReference type="Pfam" id="PF24993">
    <property type="entry name" value="GNC1_N"/>
    <property type="match status" value="1"/>
</dbReference>
<dbReference type="PANTHER" id="PTHR23346">
    <property type="entry name" value="TRANSLATIONAL ACTIVATOR GCN1-RELATED"/>
    <property type="match status" value="1"/>
</dbReference>
<evidence type="ECO:0000259" key="4">
    <source>
        <dbReference type="SMART" id="SM01349"/>
    </source>
</evidence>
<keyword evidence="2" id="KW-0677">Repeat</keyword>
<gene>
    <name evidence="5" type="ORF">CSSPJE1EN1_LOCUS6150</name>
</gene>
<sequence length="2669" mass="288206">MQHVATVVQAAAASVSTASTKQRVTIFQATIPSVLFPPSGGGRECLSSFVGDLVELIFSTLSLYDDRASQVAVEHVIVKALKEDEPVFVKAFASVLVQTAERIGKSSSGTVQLKLLRWSCLLINHNPAIMLAKSAFFRLAAMQGSLLFELSQGNTTVRIRQSSQRIFLHLLSELSDLFEHCVIVLRESVLSMESSSGLIRLLLCFCVQKPSLLEPHKTVFLELYIKLVLGAREKPLRALSEAFQPLLQRLSHTEFGTTVLPSAGKMLKRNPEIVMEAVGLLLTYTSLDLSKYTADLLPTILLQARHNDEARRKEALVLVTQLVLHSSDLDAVAAMFQAVKSVMLGSEGKLVQAYQRVGMLNTISALSSAPGGKAVVSLASTITTYLMSVYKDDGNEEVRITVLAALGSWLARAGESIPADCAIFFSAGLKEKEMLRRAHLRCLRQALKNQDLVNKMQKLVEPLVQLVKSGATKPAQRIDGIYALLLVAKIAAVDVGSDDVLMKEKIWNIVLQKDSVLLSPSLVPKLQVEDCVALTELVEVIVLQHPTRWIILLFLMNFRLFFLIIQNCCFCSFQISPLIAFLLVSLLWHPSWNVRKAASSVVSRFHSADLSLSEALFEGFCAWIPVLDEQFNAYKTSDAVEAGTDSSTVQSGIAGEFLAKALIVVVNAALACKPPICSRLFLLCHHPCITRGRRKDIIWKAVTKKLEKEELNVTSILAFNPAALCQVLLGSSGLLSSNASESQAALSALETAMRVFPKQFFPQFLLKLDTLGDRTLHDALSQKDIKIFNTLEGVLSTEQGVYIAEVVMDRNVKGARGRFKMYDDDEEEVQVKEPLKSTPTQRQGIAKKDTIVGGRKDTTKQVKKTGEADKAKSAKEEARVAQLREEAAIRARVEVIQKRLSLVLQALGTVAAANPTFAHEQLSLLVDRVLPLLKSTLVSSEAYETMEKLAGCVATPLRHLGPDLAATLRMVALASVLKELQTTPPVAAAAATNKGKREKEKLGVVDRVVMGLVIACKDGPLPAPSFALVFPILEQTLLAPMKTRLHDDVLGVLALHSSPSMPLPRLRMLAVLYHVLGCVPQYQARVVPLLNELCKGLEAGDLAEALGGVYSEHAHVRCACLNAVMHVPALSKQAAPQDSNVATTLWIAQYDSEMSNAEIAEEVWDLYGHELGTDYAAGLIKLLAHANFNVRQAAAEGLAAAMDENKPTMQETLSTLFTLYVRELPIGHGDVDPTWPGRQGVALALRAAADILTARDLPVVATFLISRALADPNQDVRSRMVEAGVAIVDRHGKDNVGLLLPIFENYLNKKAADEGRYDLVREGVVIFLGALAKHLSLDDAKVSVILERLLEVLNTPSEAVQRAVSDCLPPLMKFQQEDAEVLVTKLLDKLMKSDKYGERRGAAFGLAGVVKGLGIPSLKRYGIMDALKAGVEDKNSAKAREGALLGFECLCEKLGRLFEPYVIHILPVLLVCFSDPVVAVRDATDASARAIMAQLSAQGVKLVLPHLLKGLEDKAWRTKQGSVQLLGAMAFCAPRQLSQCLPTIVPKLSEVLTDTHPKVQTAAQTALQQVGSVIRNPEIAAIVPTLLLSIADPNEHTKTSLDLLLQTTFVNSVDAPSLALLVPIVHRGLRERSAETKKRAAQIVGNMSSLVSEHKDMLPYLGLLLPEVKKVLVDPIPEVRTVAARALGSLIKGMGEENFKDLVPWILETLKSENSSVERSGAAQGLSEVLAALGTAKFEALLPGIIADCSHPRAAVRDGHLTVFKYLPSALGPVFQQYLQQVLPAILDGLADENESVRDVALSAGHVLVEHYATTSLPLLLPAVEDGIFNDSWRIRQSSVELLGDLLFKVAGTSGKVVIDGGSDDEGASTEAHGRAIVDVLGRQRRNEVLAAVYMVRSDVSLTVRQAALHVWKTVVANTPKTLKEIMPVLMSTLIESLASTSSERRQVAGRSLGELVRKLGERVLPSIIPILAKGLENDVPSTRQGVCMGLSEVMASAGKHQLVVYMGELIPTIRTALCDKVGEVREAAGLAFSTLFKSAGMQAVDEIVPALLHALEDDDTSATALDGLKQILSVRTAAVLPHILPKLVHPPLTAFNAHALGALAEVAGPGLNVHLSTLLPPLIFAMGDEDEEIAPLAKQAAETVVLAVDFEGLESLISELLRGLGDAQAAVRRGSADLVGFLFKNTKLDVEDEIPNLLSTLIIMLTDTDPRTVQASWNALGSITGTIAKENLPSFLKVVRDAVSAAKTKERRRSKGGAILIPGFCLPKALQPVQQIYIQGLMSGSAELREQAAEGLGELIDVTSEAALKPFVVPITGPLIRIIGDRFPWQVKSAILGTLGILISKGGIALKPFLPQLQTTFIKCLQDNTRAVRSRAAWALGKLTGLSTRVDPLVGDLISGLQVAEGGVKEAILVALKGVMTHAGKSVSAPVLARVVATLQDLLPSEEEEVRTLSATTLGIISQYVGDAEFGNLVQVLLTPGSSQVWTLRHGSTLAFASLLRHSTLRLCSSNSWLSSVVSSLKSRAKDDKVPVREGASKAIGRLLVYQRKDNSVPSSTTELLPVLSLLLTDDSSDVRRRALRSVKAVAKVNVEGIVAIVGPGVADCLKDSSVPVRMAAERCAFHVFQLARGTENVQASQKYITGLDSRRIAKQPELSDASDDSEGDNIA</sequence>